<organism evidence="1">
    <name type="scientific">viral metagenome</name>
    <dbReference type="NCBI Taxonomy" id="1070528"/>
    <lineage>
        <taxon>unclassified sequences</taxon>
        <taxon>metagenomes</taxon>
        <taxon>organismal metagenomes</taxon>
    </lineage>
</organism>
<protein>
    <recommendedName>
        <fullName evidence="2">DUF72 domain-containing protein</fullName>
    </recommendedName>
</protein>
<sequence>MNNKYIGTSGFSYKGWQKTAIPSKKTFYKDKCNIQEYATHFNMVELNTTFYKQPSVATVKKWREQVPETFRYLVKVNKYLTHSKKLIDWESLFPDFYLTMSHLEDKLLGFVIQLPPSFQNTDKNRERILKVAKWSKKNYSTEDFYVEFRHSSWFCKETFTLLRGFWNVVIVHSSFFDFDVLSLWNSVGDNKPDKTMFRLHGTWKSQVYCGDYSDEQLVFIASCLDHGGIVAFNNTDSLQGQLQTPFVGGRGPTLFSYAGDTVLPSAVNDAKRLQILCK</sequence>
<dbReference type="PANTHER" id="PTHR30348:SF4">
    <property type="entry name" value="DUF72 DOMAIN-CONTAINING PROTEIN"/>
    <property type="match status" value="1"/>
</dbReference>
<dbReference type="Gene3D" id="3.20.20.410">
    <property type="entry name" value="Protein of unknown function UPF0759"/>
    <property type="match status" value="1"/>
</dbReference>
<dbReference type="InterPro" id="IPR036520">
    <property type="entry name" value="UPF0759_sf"/>
</dbReference>
<dbReference type="EMBL" id="MN740696">
    <property type="protein sequence ID" value="QHU08353.1"/>
    <property type="molecule type" value="Genomic_DNA"/>
</dbReference>
<dbReference type="SUPFAM" id="SSF117396">
    <property type="entry name" value="TM1631-like"/>
    <property type="match status" value="1"/>
</dbReference>
<dbReference type="InterPro" id="IPR002763">
    <property type="entry name" value="DUF72"/>
</dbReference>
<proteinExistence type="predicted"/>
<name>A0A6C0JSL1_9ZZZZ</name>
<dbReference type="PANTHER" id="PTHR30348">
    <property type="entry name" value="UNCHARACTERIZED PROTEIN YECE"/>
    <property type="match status" value="1"/>
</dbReference>
<reference evidence="1" key="1">
    <citation type="journal article" date="2020" name="Nature">
        <title>Giant virus diversity and host interactions through global metagenomics.</title>
        <authorList>
            <person name="Schulz F."/>
            <person name="Roux S."/>
            <person name="Paez-Espino D."/>
            <person name="Jungbluth S."/>
            <person name="Walsh D.A."/>
            <person name="Denef V.J."/>
            <person name="McMahon K.D."/>
            <person name="Konstantinidis K.T."/>
            <person name="Eloe-Fadrosh E.A."/>
            <person name="Kyrpides N.C."/>
            <person name="Woyke T."/>
        </authorList>
    </citation>
    <scope>NUCLEOTIDE SEQUENCE</scope>
    <source>
        <strain evidence="1">GVMAG-S-1062768-28</strain>
    </source>
</reference>
<evidence type="ECO:0008006" key="2">
    <source>
        <dbReference type="Google" id="ProtNLM"/>
    </source>
</evidence>
<dbReference type="AlphaFoldDB" id="A0A6C0JSL1"/>
<dbReference type="Pfam" id="PF01904">
    <property type="entry name" value="DUF72"/>
    <property type="match status" value="1"/>
</dbReference>
<accession>A0A6C0JSL1</accession>
<evidence type="ECO:0000313" key="1">
    <source>
        <dbReference type="EMBL" id="QHU08353.1"/>
    </source>
</evidence>